<proteinExistence type="predicted"/>
<dbReference type="Pfam" id="PF04411">
    <property type="entry name" value="PDDEXK_7"/>
    <property type="match status" value="1"/>
</dbReference>
<gene>
    <name evidence="1" type="ORF">ACFP5Y_10445</name>
</gene>
<dbReference type="Proteomes" id="UP001596282">
    <property type="component" value="Unassembled WGS sequence"/>
</dbReference>
<dbReference type="RefSeq" id="WP_137628580.1">
    <property type="nucleotide sequence ID" value="NZ_BJDJ01000010.1"/>
</dbReference>
<protein>
    <submittedName>
        <fullName evidence="1">Nuclease domain-containing protein</fullName>
    </submittedName>
</protein>
<accession>A0ABW1S197</accession>
<dbReference type="InterPro" id="IPR007505">
    <property type="entry name" value="PDDEXK_7"/>
</dbReference>
<evidence type="ECO:0000313" key="1">
    <source>
        <dbReference type="EMBL" id="MFC6181641.1"/>
    </source>
</evidence>
<evidence type="ECO:0000313" key="2">
    <source>
        <dbReference type="Proteomes" id="UP001596282"/>
    </source>
</evidence>
<keyword evidence="2" id="KW-1185">Reference proteome</keyword>
<sequence>MSVKGFYKKLGEFKEFNFTVDEVDMSDYETLESLPFVISTSENKNFSLYFTGNVKAKIFIDNAKPDDVDKDFSKSSNHINKDNNSFFTPDSITTPLEQCHPFYVYYNDGSYVKNGYGPGIYRIKVDEPDMTPLYAYFRVTPKFLTDQELRIMRDELESTTYGLARSFEAINNGILSTKVHNLETKMLEKLEILHRSERQFRIATYNVINNPRVNLNKRYGWKTESNGNIDEHTTRVMETIPNVEGRIFSFERYIQYNNLDNRVIKYELNALNRIVSRLIQNLTSEIQTIETYSSQSLNSLKSEKKMLFRYKSTISKALTSTFFKDIQSINGSLSYSAMMNTDYKSIDLIFKSVEKNSNNHDYLVRQYVYDWLRTQDLYEIWGFTHTVKVLLDMELVPVSGWIFDEGFKEDYLLKHGTHVNLIKNNDKGEPILKIQIKYNVALSRFPKNDELLWTTSNHNKPDIILTVQDMEDTLLIALVMDTKYRNLSRIYGGNKEQLLGYLDGIKSEKYLNSPSYKRLAQATRINKKSPVGSTAILFPKIMKQDEYLKNYNNIQPIELRPGMGDDNLIKFIDEALKSGITLEESYHGNL</sequence>
<organism evidence="1 2">
    <name type="scientific">Lactiplantibacillus daowaiensis</name>
    <dbReference type="NCBI Taxonomy" id="2559918"/>
    <lineage>
        <taxon>Bacteria</taxon>
        <taxon>Bacillati</taxon>
        <taxon>Bacillota</taxon>
        <taxon>Bacilli</taxon>
        <taxon>Lactobacillales</taxon>
        <taxon>Lactobacillaceae</taxon>
        <taxon>Lactiplantibacillus</taxon>
    </lineage>
</organism>
<reference evidence="2" key="1">
    <citation type="journal article" date="2019" name="Int. J. Syst. Evol. Microbiol.">
        <title>The Global Catalogue of Microorganisms (GCM) 10K type strain sequencing project: providing services to taxonomists for standard genome sequencing and annotation.</title>
        <authorList>
            <consortium name="The Broad Institute Genomics Platform"/>
            <consortium name="The Broad Institute Genome Sequencing Center for Infectious Disease"/>
            <person name="Wu L."/>
            <person name="Ma J."/>
        </authorList>
    </citation>
    <scope>NUCLEOTIDE SEQUENCE [LARGE SCALE GENOMIC DNA]</scope>
    <source>
        <strain evidence="2">CCM 8933</strain>
    </source>
</reference>
<dbReference type="EMBL" id="JBHSSC010000040">
    <property type="protein sequence ID" value="MFC6181641.1"/>
    <property type="molecule type" value="Genomic_DNA"/>
</dbReference>
<name>A0ABW1S197_9LACO</name>
<comment type="caution">
    <text evidence="1">The sequence shown here is derived from an EMBL/GenBank/DDBJ whole genome shotgun (WGS) entry which is preliminary data.</text>
</comment>